<sequence length="117" mass="13641">MESTTSPTDAPPPEPLARPNESVDKMRARLLYQARKRGTLESDLLLSTFASERLATMTEGELREFDKLMDEPDWDIYYWATEKKAPPERWARSGLLEKLKVHVKNEEKVVRRMPDLH</sequence>
<protein>
    <recommendedName>
        <fullName evidence="3">Succinate dehydrogenase assembly factor 2, mitochondrial</fullName>
        <shortName evidence="3">SDH assembly factor 2</shortName>
        <shortName evidence="3">SDHAF2</shortName>
    </recommendedName>
</protein>
<comment type="subunit">
    <text evidence="3">Interacts with the flavoprotein subunit within the SDH catalytic dimer.</text>
</comment>
<dbReference type="PANTHER" id="PTHR12469">
    <property type="entry name" value="PROTEIN EMI5 HOMOLOG, MITOCHONDRIAL"/>
    <property type="match status" value="1"/>
</dbReference>
<dbReference type="GO" id="GO:0006099">
    <property type="term" value="P:tricarboxylic acid cycle"/>
    <property type="evidence" value="ECO:0007669"/>
    <property type="project" value="TreeGrafter"/>
</dbReference>
<comment type="similarity">
    <text evidence="3">Belongs to the SDHAF2 family.</text>
</comment>
<organism evidence="5 6">
    <name type="scientific">Antrodiella citrinella</name>
    <dbReference type="NCBI Taxonomy" id="2447956"/>
    <lineage>
        <taxon>Eukaryota</taxon>
        <taxon>Fungi</taxon>
        <taxon>Dikarya</taxon>
        <taxon>Basidiomycota</taxon>
        <taxon>Agaricomycotina</taxon>
        <taxon>Agaricomycetes</taxon>
        <taxon>Polyporales</taxon>
        <taxon>Steccherinaceae</taxon>
        <taxon>Antrodiella</taxon>
    </lineage>
</organism>
<dbReference type="InterPro" id="IPR036714">
    <property type="entry name" value="SDH_sf"/>
</dbReference>
<dbReference type="HAMAP" id="MF_03057">
    <property type="entry name" value="SDHAF2"/>
    <property type="match status" value="1"/>
</dbReference>
<dbReference type="FunFam" id="1.10.150.250:FF:000004">
    <property type="entry name" value="Succinate dehydrogenase assembly factor 2, mitochondrial"/>
    <property type="match status" value="1"/>
</dbReference>
<comment type="caution">
    <text evidence="5">The sequence shown here is derived from an EMBL/GenBank/DDBJ whole genome shotgun (WGS) entry which is preliminary data.</text>
</comment>
<dbReference type="GO" id="GO:0006121">
    <property type="term" value="P:mitochondrial electron transport, succinate to ubiquinone"/>
    <property type="evidence" value="ECO:0007669"/>
    <property type="project" value="UniProtKB-UniRule"/>
</dbReference>
<dbReference type="EMBL" id="SGPM01000408">
    <property type="protein sequence ID" value="THH22540.1"/>
    <property type="molecule type" value="Genomic_DNA"/>
</dbReference>
<proteinExistence type="inferred from homology"/>
<dbReference type="Pfam" id="PF03937">
    <property type="entry name" value="Sdh5"/>
    <property type="match status" value="1"/>
</dbReference>
<dbReference type="PANTHER" id="PTHR12469:SF2">
    <property type="entry name" value="SUCCINATE DEHYDROGENASE ASSEMBLY FACTOR 2, MITOCHONDRIAL"/>
    <property type="match status" value="1"/>
</dbReference>
<gene>
    <name evidence="5" type="ORF">EUX98_g8153</name>
</gene>
<evidence type="ECO:0000313" key="6">
    <source>
        <dbReference type="Proteomes" id="UP000308730"/>
    </source>
</evidence>
<keyword evidence="2 3" id="KW-0143">Chaperone</keyword>
<dbReference type="InterPro" id="IPR005631">
    <property type="entry name" value="SDH"/>
</dbReference>
<keyword evidence="1 3" id="KW-0496">Mitochondrion</keyword>
<dbReference type="GO" id="GO:0005759">
    <property type="term" value="C:mitochondrial matrix"/>
    <property type="evidence" value="ECO:0007669"/>
    <property type="project" value="UniProtKB-SubCell"/>
</dbReference>
<comment type="subcellular location">
    <subcellularLocation>
        <location evidence="3">Mitochondrion matrix</location>
    </subcellularLocation>
</comment>
<reference evidence="5 6" key="1">
    <citation type="submission" date="2019-02" db="EMBL/GenBank/DDBJ databases">
        <title>Genome sequencing of the rare red list fungi Antrodiella citrinella (Flaviporus citrinellus).</title>
        <authorList>
            <person name="Buettner E."/>
            <person name="Kellner H."/>
        </authorList>
    </citation>
    <scope>NUCLEOTIDE SEQUENCE [LARGE SCALE GENOMIC DNA]</scope>
    <source>
        <strain evidence="5 6">DSM 108506</strain>
    </source>
</reference>
<dbReference type="OrthoDB" id="284292at2759"/>
<comment type="function">
    <text evidence="3">Plays an essential role in the assembly of succinate dehydrogenase (SDH), an enzyme complex (also referred to as respiratory complex II) that is a component of both the tricarboxylic acid (TCA) cycle and the mitochondrial electron transport chain, and which couples the oxidation of succinate to fumarate with the reduction of ubiquinone (coenzyme Q) to ubiquinol. Required for flavinylation (covalent attachment of FAD) of the flavoprotein subunit of the SDH catalytic dimer.</text>
</comment>
<evidence type="ECO:0000256" key="3">
    <source>
        <dbReference type="HAMAP-Rule" id="MF_03057"/>
    </source>
</evidence>
<dbReference type="Proteomes" id="UP000308730">
    <property type="component" value="Unassembled WGS sequence"/>
</dbReference>
<dbReference type="InterPro" id="IPR028882">
    <property type="entry name" value="SDHAF2"/>
</dbReference>
<keyword evidence="6" id="KW-1185">Reference proteome</keyword>
<dbReference type="AlphaFoldDB" id="A0A4S4MHC1"/>
<dbReference type="GO" id="GO:0034553">
    <property type="term" value="P:mitochondrial respiratory chain complex II assembly"/>
    <property type="evidence" value="ECO:0007669"/>
    <property type="project" value="TreeGrafter"/>
</dbReference>
<dbReference type="Gene3D" id="1.10.150.250">
    <property type="entry name" value="Flavinator of succinate dehydrogenase"/>
    <property type="match status" value="1"/>
</dbReference>
<dbReference type="SUPFAM" id="SSF109910">
    <property type="entry name" value="YgfY-like"/>
    <property type="match status" value="1"/>
</dbReference>
<name>A0A4S4MHC1_9APHY</name>
<accession>A0A4S4MHC1</accession>
<evidence type="ECO:0000256" key="1">
    <source>
        <dbReference type="ARBA" id="ARBA00023128"/>
    </source>
</evidence>
<feature type="region of interest" description="Disordered" evidence="4">
    <location>
        <begin position="1"/>
        <end position="23"/>
    </location>
</feature>
<evidence type="ECO:0000256" key="2">
    <source>
        <dbReference type="ARBA" id="ARBA00023186"/>
    </source>
</evidence>
<evidence type="ECO:0000256" key="4">
    <source>
        <dbReference type="SAM" id="MobiDB-lite"/>
    </source>
</evidence>
<evidence type="ECO:0000313" key="5">
    <source>
        <dbReference type="EMBL" id="THH22540.1"/>
    </source>
</evidence>